<organism evidence="2 3">
    <name type="scientific">Rhodococcus coprophilus</name>
    <dbReference type="NCBI Taxonomy" id="38310"/>
    <lineage>
        <taxon>Bacteria</taxon>
        <taxon>Bacillati</taxon>
        <taxon>Actinomycetota</taxon>
        <taxon>Actinomycetes</taxon>
        <taxon>Mycobacteriales</taxon>
        <taxon>Nocardiaceae</taxon>
        <taxon>Rhodococcus</taxon>
    </lineage>
</organism>
<keyword evidence="3" id="KW-1185">Reference proteome</keyword>
<evidence type="ECO:0000313" key="3">
    <source>
        <dbReference type="Proteomes" id="UP000249091"/>
    </source>
</evidence>
<proteinExistence type="predicted"/>
<keyword evidence="1" id="KW-1133">Transmembrane helix</keyword>
<feature type="transmembrane region" description="Helical" evidence="1">
    <location>
        <begin position="69"/>
        <end position="90"/>
    </location>
</feature>
<dbReference type="AlphaFoldDB" id="A0A2X4U6M2"/>
<keyword evidence="1" id="KW-0472">Membrane</keyword>
<keyword evidence="1" id="KW-0812">Transmembrane</keyword>
<dbReference type="Proteomes" id="UP000249091">
    <property type="component" value="Chromosome 1"/>
</dbReference>
<dbReference type="EMBL" id="LS483468">
    <property type="protein sequence ID" value="SQI28330.1"/>
    <property type="molecule type" value="Genomic_DNA"/>
</dbReference>
<feature type="transmembrane region" description="Helical" evidence="1">
    <location>
        <begin position="33"/>
        <end position="57"/>
    </location>
</feature>
<accession>A0A2X4U6M2</accession>
<dbReference type="KEGG" id="rcr:NCTC10994_00074"/>
<feature type="transmembrane region" description="Helical" evidence="1">
    <location>
        <begin position="110"/>
        <end position="134"/>
    </location>
</feature>
<reference evidence="2 3" key="1">
    <citation type="submission" date="2018-06" db="EMBL/GenBank/DDBJ databases">
        <authorList>
            <consortium name="Pathogen Informatics"/>
            <person name="Doyle S."/>
        </authorList>
    </citation>
    <scope>NUCLEOTIDE SEQUENCE [LARGE SCALE GENOMIC DNA]</scope>
    <source>
        <strain evidence="2 3">NCTC10994</strain>
    </source>
</reference>
<evidence type="ECO:0000313" key="2">
    <source>
        <dbReference type="EMBL" id="SQI28330.1"/>
    </source>
</evidence>
<gene>
    <name evidence="2" type="ORF">NCTC10994_00074</name>
</gene>
<sequence length="148" mass="15536">MVALLPVLFAAATMLSAHYLDEHRQSGIGDVLSNWYFIAVIGSVVIAPVVAVSLSGAAALTRRFRIGRLLSTVGCTAALLPAAALTYAGISEALSGGIRQQDPNSWTPSLSALETLVFTAPFAVIAGANIWVLVRLWTRGPSTQDDKA</sequence>
<name>A0A2X4U6M2_9NOCA</name>
<evidence type="ECO:0000256" key="1">
    <source>
        <dbReference type="SAM" id="Phobius"/>
    </source>
</evidence>
<protein>
    <submittedName>
        <fullName evidence="2">Uncharacterized protein</fullName>
    </submittedName>
</protein>
<dbReference type="STRING" id="1219011.GCA_001895045_01079"/>